<feature type="transmembrane region" description="Helical" evidence="6">
    <location>
        <begin position="7"/>
        <end position="26"/>
    </location>
</feature>
<feature type="transmembrane region" description="Helical" evidence="6">
    <location>
        <begin position="104"/>
        <end position="126"/>
    </location>
</feature>
<dbReference type="OrthoDB" id="7605542at2"/>
<evidence type="ECO:0000256" key="6">
    <source>
        <dbReference type="SAM" id="Phobius"/>
    </source>
</evidence>
<dbReference type="InterPro" id="IPR002797">
    <property type="entry name" value="Polysacc_synth"/>
</dbReference>
<feature type="transmembrane region" description="Helical" evidence="6">
    <location>
        <begin position="163"/>
        <end position="184"/>
    </location>
</feature>
<dbReference type="Proteomes" id="UP000389128">
    <property type="component" value="Unassembled WGS sequence"/>
</dbReference>
<keyword evidence="3 6" id="KW-0812">Transmembrane</keyword>
<reference evidence="7 8" key="1">
    <citation type="submission" date="2019-01" db="EMBL/GenBank/DDBJ databases">
        <title>Zoogloea oleivorans genome sequencing and assembly.</title>
        <authorList>
            <person name="Tancsics A."/>
            <person name="Farkas M."/>
            <person name="Kriszt B."/>
            <person name="Maroti G."/>
            <person name="Horvath B."/>
        </authorList>
    </citation>
    <scope>NUCLEOTIDE SEQUENCE [LARGE SCALE GENOMIC DNA]</scope>
    <source>
        <strain evidence="7 8">Buc</strain>
    </source>
</reference>
<accession>A0A6C2CEW5</accession>
<dbReference type="AlphaFoldDB" id="A0A6C2CEW5"/>
<sequence length="405" mass="44187">MLMRGIGLASANLAAPIIGLLGTPFVARLYSPSAFGDYFFYLSIATLISVVITLQLFNALIAAKSVRRASIILAESLCLTLALNALVYVFWFLFGVVGLFNSDWAVLCCLMALSIGLNQIFSTYLVRLGLIKNLSISLFAKALLLLSVQLLFGFLGYQSAESLALSFAISECVTVAVLALMVAAQIKIGLAISFRKSPLAESRKNIAFALHYMPSQLLSLGVNYSPVVLLKLSGDAIGLGIYSMTLRLVATPINAFSSALRSLYWRWLCRTPTSVSSRTRILYFFGILSAVLICFLAEVAKLPVASVLLGSKWGLVDNYVPSAMLWLLSSFLAVMPAEVLKNTGGQNYILVGEILSASIKLLAVGFGFVFFSTIDLISLWFYAGFVGNLIVSFFYLYKRRFYGRP</sequence>
<evidence type="ECO:0000256" key="1">
    <source>
        <dbReference type="ARBA" id="ARBA00004651"/>
    </source>
</evidence>
<evidence type="ECO:0008006" key="9">
    <source>
        <dbReference type="Google" id="ProtNLM"/>
    </source>
</evidence>
<feature type="transmembrane region" description="Helical" evidence="6">
    <location>
        <begin position="205"/>
        <end position="224"/>
    </location>
</feature>
<dbReference type="PANTHER" id="PTHR30250:SF11">
    <property type="entry name" value="O-ANTIGEN TRANSPORTER-RELATED"/>
    <property type="match status" value="1"/>
</dbReference>
<dbReference type="EMBL" id="SDKK01000037">
    <property type="protein sequence ID" value="TYC51815.1"/>
    <property type="molecule type" value="Genomic_DNA"/>
</dbReference>
<dbReference type="PANTHER" id="PTHR30250">
    <property type="entry name" value="PST FAMILY PREDICTED COLANIC ACID TRANSPORTER"/>
    <property type="match status" value="1"/>
</dbReference>
<evidence type="ECO:0000256" key="5">
    <source>
        <dbReference type="ARBA" id="ARBA00023136"/>
    </source>
</evidence>
<keyword evidence="8" id="KW-1185">Reference proteome</keyword>
<dbReference type="RefSeq" id="WP_148581511.1">
    <property type="nucleotide sequence ID" value="NZ_SDKK01000037.1"/>
</dbReference>
<comment type="subcellular location">
    <subcellularLocation>
        <location evidence="1">Cell membrane</location>
        <topology evidence="1">Multi-pass membrane protein</topology>
    </subcellularLocation>
</comment>
<feature type="transmembrane region" description="Helical" evidence="6">
    <location>
        <begin position="138"/>
        <end position="157"/>
    </location>
</feature>
<name>A0A6C2CEW5_9RHOO</name>
<keyword evidence="5 6" id="KW-0472">Membrane</keyword>
<feature type="transmembrane region" description="Helical" evidence="6">
    <location>
        <begin position="38"/>
        <end position="60"/>
    </location>
</feature>
<feature type="transmembrane region" description="Helical" evidence="6">
    <location>
        <begin position="349"/>
        <end position="371"/>
    </location>
</feature>
<feature type="transmembrane region" description="Helical" evidence="6">
    <location>
        <begin position="281"/>
        <end position="299"/>
    </location>
</feature>
<evidence type="ECO:0000256" key="4">
    <source>
        <dbReference type="ARBA" id="ARBA00022989"/>
    </source>
</evidence>
<proteinExistence type="predicted"/>
<organism evidence="7 8">
    <name type="scientific">Zoogloea oleivorans</name>
    <dbReference type="NCBI Taxonomy" id="1552750"/>
    <lineage>
        <taxon>Bacteria</taxon>
        <taxon>Pseudomonadati</taxon>
        <taxon>Pseudomonadota</taxon>
        <taxon>Betaproteobacteria</taxon>
        <taxon>Rhodocyclales</taxon>
        <taxon>Zoogloeaceae</taxon>
        <taxon>Zoogloea</taxon>
    </lineage>
</organism>
<gene>
    <name evidence="7" type="ORF">ETQ85_23645</name>
</gene>
<feature type="transmembrane region" description="Helical" evidence="6">
    <location>
        <begin position="236"/>
        <end position="260"/>
    </location>
</feature>
<feature type="transmembrane region" description="Helical" evidence="6">
    <location>
        <begin position="72"/>
        <end position="98"/>
    </location>
</feature>
<evidence type="ECO:0000256" key="3">
    <source>
        <dbReference type="ARBA" id="ARBA00022692"/>
    </source>
</evidence>
<evidence type="ECO:0000313" key="7">
    <source>
        <dbReference type="EMBL" id="TYC51815.1"/>
    </source>
</evidence>
<dbReference type="GO" id="GO:0005886">
    <property type="term" value="C:plasma membrane"/>
    <property type="evidence" value="ECO:0007669"/>
    <property type="project" value="UniProtKB-SubCell"/>
</dbReference>
<dbReference type="Pfam" id="PF01943">
    <property type="entry name" value="Polysacc_synt"/>
    <property type="match status" value="1"/>
</dbReference>
<evidence type="ECO:0000313" key="8">
    <source>
        <dbReference type="Proteomes" id="UP000389128"/>
    </source>
</evidence>
<protein>
    <recommendedName>
        <fullName evidence="9">Lipopolysaccharide biosynthesis protein</fullName>
    </recommendedName>
</protein>
<feature type="transmembrane region" description="Helical" evidence="6">
    <location>
        <begin position="319"/>
        <end position="337"/>
    </location>
</feature>
<evidence type="ECO:0000256" key="2">
    <source>
        <dbReference type="ARBA" id="ARBA00022475"/>
    </source>
</evidence>
<dbReference type="InterPro" id="IPR050833">
    <property type="entry name" value="Poly_Biosynth_Transport"/>
</dbReference>
<keyword evidence="2" id="KW-1003">Cell membrane</keyword>
<comment type="caution">
    <text evidence="7">The sequence shown here is derived from an EMBL/GenBank/DDBJ whole genome shotgun (WGS) entry which is preliminary data.</text>
</comment>
<keyword evidence="4 6" id="KW-1133">Transmembrane helix</keyword>
<feature type="transmembrane region" description="Helical" evidence="6">
    <location>
        <begin position="377"/>
        <end position="397"/>
    </location>
</feature>